<protein>
    <recommendedName>
        <fullName evidence="4">Coiled-coil domain-containing protein 61</fullName>
    </recommendedName>
</protein>
<reference evidence="2 3" key="1">
    <citation type="submission" date="2019-07" db="EMBL/GenBank/DDBJ databases">
        <title>Annotation for the trematode Paragonimus westermani.</title>
        <authorList>
            <person name="Choi Y.-J."/>
        </authorList>
    </citation>
    <scope>NUCLEOTIDE SEQUENCE [LARGE SCALE GENOMIC DNA]</scope>
    <source>
        <strain evidence="2">180907_Pwestermani</strain>
    </source>
</reference>
<feature type="region of interest" description="Disordered" evidence="1">
    <location>
        <begin position="322"/>
        <end position="343"/>
    </location>
</feature>
<feature type="compositionally biased region" description="Basic and acidic residues" evidence="1">
    <location>
        <begin position="401"/>
        <end position="410"/>
    </location>
</feature>
<feature type="region of interest" description="Disordered" evidence="1">
    <location>
        <begin position="146"/>
        <end position="188"/>
    </location>
</feature>
<feature type="compositionally biased region" description="Basic and acidic residues" evidence="1">
    <location>
        <begin position="163"/>
        <end position="174"/>
    </location>
</feature>
<evidence type="ECO:0000313" key="3">
    <source>
        <dbReference type="Proteomes" id="UP000699462"/>
    </source>
</evidence>
<dbReference type="Proteomes" id="UP000699462">
    <property type="component" value="Unassembled WGS sequence"/>
</dbReference>
<feature type="region of interest" description="Disordered" evidence="1">
    <location>
        <begin position="494"/>
        <end position="541"/>
    </location>
</feature>
<keyword evidence="3" id="KW-1185">Reference proteome</keyword>
<evidence type="ECO:0000313" key="2">
    <source>
        <dbReference type="EMBL" id="KAF8572329.1"/>
    </source>
</evidence>
<organism evidence="2 3">
    <name type="scientific">Paragonimus westermani</name>
    <dbReference type="NCBI Taxonomy" id="34504"/>
    <lineage>
        <taxon>Eukaryota</taxon>
        <taxon>Metazoa</taxon>
        <taxon>Spiralia</taxon>
        <taxon>Lophotrochozoa</taxon>
        <taxon>Platyhelminthes</taxon>
        <taxon>Trematoda</taxon>
        <taxon>Digenea</taxon>
        <taxon>Plagiorchiida</taxon>
        <taxon>Troglotremata</taxon>
        <taxon>Troglotrematidae</taxon>
        <taxon>Paragonimus</taxon>
    </lineage>
</organism>
<comment type="caution">
    <text evidence="2">The sequence shown here is derived from an EMBL/GenBank/DDBJ whole genome shotgun (WGS) entry which is preliminary data.</text>
</comment>
<dbReference type="EMBL" id="JTDF01000077">
    <property type="protein sequence ID" value="KAF8572329.1"/>
    <property type="molecule type" value="Genomic_DNA"/>
</dbReference>
<gene>
    <name evidence="2" type="ORF">P879_00200</name>
</gene>
<feature type="compositionally biased region" description="Basic and acidic residues" evidence="1">
    <location>
        <begin position="494"/>
        <end position="503"/>
    </location>
</feature>
<sequence length="560" mass="63337">MIHELRLELCDIKLNGKMCPSSTRGRSGSDQTAEVVRLQEQNKKLVQEIYRLQAQPVLQTPPFNLLNDSCTQAPIAHDIRTLVDNLENELFEEKSKAAREATRHRQEVSRLRAELNASNSCQRSLNRRVEQLTKELILFKRGCPSKTPVLSRSRSDSLNNSDVDPKHSLSEHVHSDHHRLSRRDLPHSIRPSSLVQDFSPLRNTSPYFNPSLRLKRRAGSASPTICRPTASPLCEGTRRSLASLSRLPSMKPLGAIHSGGPSVTYLVRPRAASVDRSARDGSRLFARRFDPTAYVHEKELQREENAMRRFAERQRMLSTIRPVSGADSWQNNSKLRDRSNPNLSYSPLSAYPDCFVSTCRSRTSPHAISSSCESLLPHLVKGKAKKDVCRFSTNKRGRTPSSDREAERRSTMPRGRSYACNSSSARQISQVPSSDDETSVTTSSPNVQALQQRVSGRRKYSIHSHCNPTPTPLNEIRVPNTPHSERACMHVLQDSDRDSDRRQALPKAKLPNFTHRASVRPKHPQKSDAPTPTPRDHELDEIDHRLNVLQDFFQKYLTDS</sequence>
<feature type="region of interest" description="Disordered" evidence="1">
    <location>
        <begin position="209"/>
        <end position="231"/>
    </location>
</feature>
<proteinExistence type="predicted"/>
<dbReference type="OrthoDB" id="568137at2759"/>
<feature type="compositionally biased region" description="Low complexity" evidence="1">
    <location>
        <begin position="149"/>
        <end position="162"/>
    </location>
</feature>
<accession>A0A8T0DWQ2</accession>
<name>A0A8T0DWQ2_9TREM</name>
<dbReference type="AlphaFoldDB" id="A0A8T0DWQ2"/>
<feature type="compositionally biased region" description="Polar residues" evidence="1">
    <location>
        <begin position="419"/>
        <end position="430"/>
    </location>
</feature>
<evidence type="ECO:0008006" key="4">
    <source>
        <dbReference type="Google" id="ProtNLM"/>
    </source>
</evidence>
<feature type="compositionally biased region" description="Basic and acidic residues" evidence="1">
    <location>
        <begin position="97"/>
        <end position="113"/>
    </location>
</feature>
<feature type="region of interest" description="Disordered" evidence="1">
    <location>
        <begin position="97"/>
        <end position="120"/>
    </location>
</feature>
<evidence type="ECO:0000256" key="1">
    <source>
        <dbReference type="SAM" id="MobiDB-lite"/>
    </source>
</evidence>
<feature type="region of interest" description="Disordered" evidence="1">
    <location>
        <begin position="390"/>
        <end position="476"/>
    </location>
</feature>